<protein>
    <submittedName>
        <fullName evidence="7">ABC transporter substrate-binding protein</fullName>
    </submittedName>
</protein>
<dbReference type="AlphaFoldDB" id="A0A9W6JTZ9"/>
<dbReference type="PROSITE" id="PS01039">
    <property type="entry name" value="SBP_BACTERIAL_3"/>
    <property type="match status" value="1"/>
</dbReference>
<dbReference type="Pfam" id="PF00497">
    <property type="entry name" value="SBP_bac_3"/>
    <property type="match status" value="1"/>
</dbReference>
<dbReference type="SMART" id="SM00062">
    <property type="entry name" value="PBPb"/>
    <property type="match status" value="1"/>
</dbReference>
<dbReference type="EMBL" id="BSFM01000005">
    <property type="protein sequence ID" value="GLK83162.1"/>
    <property type="molecule type" value="Genomic_DNA"/>
</dbReference>
<comment type="similarity">
    <text evidence="2 4">Belongs to the bacterial solute-binding protein 3 family.</text>
</comment>
<dbReference type="InterPro" id="IPR001638">
    <property type="entry name" value="Solute-binding_3/MltF_N"/>
</dbReference>
<evidence type="ECO:0000313" key="8">
    <source>
        <dbReference type="Proteomes" id="UP001143330"/>
    </source>
</evidence>
<keyword evidence="8" id="KW-1185">Reference proteome</keyword>
<sequence>MLNRTILTVLATLGLVGQVAVASTASAQALPPEIAKSKVVRVALEAAYPPLEVRNTAGEFEGFDIDLAAAMAKVLGVKIEYQDGAFEQMTPSLQSGRVDMIMSGFYDTPKRRAMFDFIDYLKAGAQFYSLAENKEVQKLEDLCGKTVSSVRGTSYPDTIKAFSDKICAGKEPITVILDTNLGQQITNLKTGRIVAGVQGLEAVPTIVQTEPGTFMVLGEPISLALMGMAFNKGENDVVLRDAFVYALKQVIADGTYDQLIKKWKLDISTYKDVTVNAGPQP</sequence>
<dbReference type="GO" id="GO:0030313">
    <property type="term" value="C:cell envelope"/>
    <property type="evidence" value="ECO:0007669"/>
    <property type="project" value="UniProtKB-SubCell"/>
</dbReference>
<evidence type="ECO:0000313" key="7">
    <source>
        <dbReference type="EMBL" id="GLK83162.1"/>
    </source>
</evidence>
<proteinExistence type="inferred from homology"/>
<reference evidence="7" key="2">
    <citation type="submission" date="2023-01" db="EMBL/GenBank/DDBJ databases">
        <authorList>
            <person name="Sun Q."/>
            <person name="Evtushenko L."/>
        </authorList>
    </citation>
    <scope>NUCLEOTIDE SEQUENCE</scope>
    <source>
        <strain evidence="7">VKM B-2789</strain>
    </source>
</reference>
<evidence type="ECO:0000259" key="6">
    <source>
        <dbReference type="SMART" id="SM00062"/>
    </source>
</evidence>
<organism evidence="7 8">
    <name type="scientific">Ancylobacter defluvii</name>
    <dbReference type="NCBI Taxonomy" id="1282440"/>
    <lineage>
        <taxon>Bacteria</taxon>
        <taxon>Pseudomonadati</taxon>
        <taxon>Pseudomonadota</taxon>
        <taxon>Alphaproteobacteria</taxon>
        <taxon>Hyphomicrobiales</taxon>
        <taxon>Xanthobacteraceae</taxon>
        <taxon>Ancylobacter</taxon>
    </lineage>
</organism>
<evidence type="ECO:0000256" key="1">
    <source>
        <dbReference type="ARBA" id="ARBA00004196"/>
    </source>
</evidence>
<dbReference type="CDD" id="cd01004">
    <property type="entry name" value="PBP2_MidA_like"/>
    <property type="match status" value="1"/>
</dbReference>
<name>A0A9W6JTZ9_9HYPH</name>
<feature type="signal peptide" evidence="5">
    <location>
        <begin position="1"/>
        <end position="22"/>
    </location>
</feature>
<dbReference type="Proteomes" id="UP001143330">
    <property type="component" value="Unassembled WGS sequence"/>
</dbReference>
<evidence type="ECO:0000256" key="3">
    <source>
        <dbReference type="ARBA" id="ARBA00022729"/>
    </source>
</evidence>
<accession>A0A9W6JTZ9</accession>
<comment type="caution">
    <text evidence="7">The sequence shown here is derived from an EMBL/GenBank/DDBJ whole genome shotgun (WGS) entry which is preliminary data.</text>
</comment>
<evidence type="ECO:0000256" key="5">
    <source>
        <dbReference type="SAM" id="SignalP"/>
    </source>
</evidence>
<dbReference type="Gene3D" id="3.40.190.10">
    <property type="entry name" value="Periplasmic binding protein-like II"/>
    <property type="match status" value="2"/>
</dbReference>
<evidence type="ECO:0000256" key="2">
    <source>
        <dbReference type="ARBA" id="ARBA00010333"/>
    </source>
</evidence>
<evidence type="ECO:0000256" key="4">
    <source>
        <dbReference type="RuleBase" id="RU003744"/>
    </source>
</evidence>
<feature type="domain" description="Solute-binding protein family 3/N-terminal" evidence="6">
    <location>
        <begin position="39"/>
        <end position="267"/>
    </location>
</feature>
<dbReference type="PANTHER" id="PTHR35936:SF17">
    <property type="entry name" value="ARGININE-BINDING EXTRACELLULAR PROTEIN ARTP"/>
    <property type="match status" value="1"/>
</dbReference>
<dbReference type="PANTHER" id="PTHR35936">
    <property type="entry name" value="MEMBRANE-BOUND LYTIC MUREIN TRANSGLYCOSYLASE F"/>
    <property type="match status" value="1"/>
</dbReference>
<dbReference type="SUPFAM" id="SSF53850">
    <property type="entry name" value="Periplasmic binding protein-like II"/>
    <property type="match status" value="1"/>
</dbReference>
<feature type="chain" id="PRO_5040804170" evidence="5">
    <location>
        <begin position="23"/>
        <end position="281"/>
    </location>
</feature>
<gene>
    <name evidence="7" type="ORF">GCM10017653_12310</name>
</gene>
<dbReference type="InterPro" id="IPR018313">
    <property type="entry name" value="SBP_3_CS"/>
</dbReference>
<reference evidence="7" key="1">
    <citation type="journal article" date="2014" name="Int. J. Syst. Evol. Microbiol.">
        <title>Complete genome sequence of Corynebacterium casei LMG S-19264T (=DSM 44701T), isolated from a smear-ripened cheese.</title>
        <authorList>
            <consortium name="US DOE Joint Genome Institute (JGI-PGF)"/>
            <person name="Walter F."/>
            <person name="Albersmeier A."/>
            <person name="Kalinowski J."/>
            <person name="Ruckert C."/>
        </authorList>
    </citation>
    <scope>NUCLEOTIDE SEQUENCE</scope>
    <source>
        <strain evidence="7">VKM B-2789</strain>
    </source>
</reference>
<keyword evidence="3 5" id="KW-0732">Signal</keyword>
<comment type="subcellular location">
    <subcellularLocation>
        <location evidence="1">Cell envelope</location>
    </subcellularLocation>
</comment>
<dbReference type="RefSeq" id="WP_213365894.1">
    <property type="nucleotide sequence ID" value="NZ_BSFM01000005.1"/>
</dbReference>